<name>A0A0S3SP65_PHAAN</name>
<organism evidence="1 2">
    <name type="scientific">Vigna angularis var. angularis</name>
    <dbReference type="NCBI Taxonomy" id="157739"/>
    <lineage>
        <taxon>Eukaryota</taxon>
        <taxon>Viridiplantae</taxon>
        <taxon>Streptophyta</taxon>
        <taxon>Embryophyta</taxon>
        <taxon>Tracheophyta</taxon>
        <taxon>Spermatophyta</taxon>
        <taxon>Magnoliopsida</taxon>
        <taxon>eudicotyledons</taxon>
        <taxon>Gunneridae</taxon>
        <taxon>Pentapetalae</taxon>
        <taxon>rosids</taxon>
        <taxon>fabids</taxon>
        <taxon>Fabales</taxon>
        <taxon>Fabaceae</taxon>
        <taxon>Papilionoideae</taxon>
        <taxon>50 kb inversion clade</taxon>
        <taxon>NPAAA clade</taxon>
        <taxon>indigoferoid/millettioid clade</taxon>
        <taxon>Phaseoleae</taxon>
        <taxon>Vigna</taxon>
    </lineage>
</organism>
<dbReference type="Proteomes" id="UP000291084">
    <property type="component" value="Chromosome 8"/>
</dbReference>
<evidence type="ECO:0000313" key="2">
    <source>
        <dbReference type="Proteomes" id="UP000291084"/>
    </source>
</evidence>
<accession>A0A0S3SP65</accession>
<feature type="non-terminal residue" evidence="1">
    <location>
        <position position="1"/>
    </location>
</feature>
<reference evidence="1 2" key="1">
    <citation type="journal article" date="2015" name="Sci. Rep.">
        <title>The power of single molecule real-time sequencing technology in the de novo assembly of a eukaryotic genome.</title>
        <authorList>
            <person name="Sakai H."/>
            <person name="Naito K."/>
            <person name="Ogiso-Tanaka E."/>
            <person name="Takahashi Y."/>
            <person name="Iseki K."/>
            <person name="Muto C."/>
            <person name="Satou K."/>
            <person name="Teruya K."/>
            <person name="Shiroma A."/>
            <person name="Shimoji M."/>
            <person name="Hirano T."/>
            <person name="Itoh T."/>
            <person name="Kaga A."/>
            <person name="Tomooka N."/>
        </authorList>
    </citation>
    <scope>NUCLEOTIDE SEQUENCE [LARGE SCALE GENOMIC DNA]</scope>
    <source>
        <strain evidence="2">cv. Shumari</strain>
    </source>
</reference>
<protein>
    <submittedName>
        <fullName evidence="1">Uncharacterized protein</fullName>
    </submittedName>
</protein>
<sequence>EEVEVEEKVEVVVVVVEVAEEVVMELLGLEVDQVGVGVEEDIKSPLHLSDDFSLHVISRNKLQSLSCASCMHGIII</sequence>
<dbReference type="EMBL" id="AP015041">
    <property type="protein sequence ID" value="BAT94601.1"/>
    <property type="molecule type" value="Genomic_DNA"/>
</dbReference>
<dbReference type="AlphaFoldDB" id="A0A0S3SP65"/>
<proteinExistence type="predicted"/>
<keyword evidence="2" id="KW-1185">Reference proteome</keyword>
<gene>
    <name evidence="1" type="primary">Vigan.08G121800</name>
    <name evidence="1" type="ORF">VIGAN_08121800</name>
</gene>
<evidence type="ECO:0000313" key="1">
    <source>
        <dbReference type="EMBL" id="BAT94601.1"/>
    </source>
</evidence>